<dbReference type="PANTHER" id="PTHR42838">
    <property type="entry name" value="CYTOCHROME C OXIDASE SUBUNIT II"/>
    <property type="match status" value="1"/>
</dbReference>
<dbReference type="InterPro" id="IPR008972">
    <property type="entry name" value="Cupredoxin"/>
</dbReference>
<gene>
    <name evidence="7" type="ORF">SAMN04515672_3210</name>
</gene>
<dbReference type="SUPFAM" id="SSF49503">
    <property type="entry name" value="Cupredoxins"/>
    <property type="match status" value="1"/>
</dbReference>
<keyword evidence="5" id="KW-0812">Transmembrane</keyword>
<evidence type="ECO:0000256" key="2">
    <source>
        <dbReference type="ARBA" id="ARBA00022723"/>
    </source>
</evidence>
<keyword evidence="5" id="KW-1133">Transmembrane helix</keyword>
<evidence type="ECO:0000313" key="7">
    <source>
        <dbReference type="EMBL" id="SDK46553.1"/>
    </source>
</evidence>
<evidence type="ECO:0000256" key="1">
    <source>
        <dbReference type="ARBA" id="ARBA00004196"/>
    </source>
</evidence>
<dbReference type="Proteomes" id="UP000198882">
    <property type="component" value="Unassembled WGS sequence"/>
</dbReference>
<organism evidence="7 8">
    <name type="scientific">Natronorubrum texcoconense</name>
    <dbReference type="NCBI Taxonomy" id="1095776"/>
    <lineage>
        <taxon>Archaea</taxon>
        <taxon>Methanobacteriati</taxon>
        <taxon>Methanobacteriota</taxon>
        <taxon>Stenosarchaea group</taxon>
        <taxon>Halobacteria</taxon>
        <taxon>Halobacteriales</taxon>
        <taxon>Natrialbaceae</taxon>
        <taxon>Natronorubrum</taxon>
    </lineage>
</organism>
<protein>
    <submittedName>
        <fullName evidence="7">Cytochrome c oxidase subunit 2</fullName>
    </submittedName>
</protein>
<dbReference type="InterPro" id="IPR002429">
    <property type="entry name" value="CcO_II-like_C"/>
</dbReference>
<dbReference type="RefSeq" id="WP_090309031.1">
    <property type="nucleotide sequence ID" value="NZ_FNFE01000004.1"/>
</dbReference>
<dbReference type="Gene3D" id="2.60.40.420">
    <property type="entry name" value="Cupredoxins - blue copper proteins"/>
    <property type="match status" value="1"/>
</dbReference>
<dbReference type="InterPro" id="IPR051403">
    <property type="entry name" value="NosZ/Cyto_c_oxidase_sub2"/>
</dbReference>
<dbReference type="GO" id="GO:0016020">
    <property type="term" value="C:membrane"/>
    <property type="evidence" value="ECO:0007669"/>
    <property type="project" value="InterPro"/>
</dbReference>
<name>A0A1G9C4H0_9EURY</name>
<accession>A0A1G9C4H0</accession>
<dbReference type="EMBL" id="FNFE01000004">
    <property type="protein sequence ID" value="SDK46553.1"/>
    <property type="molecule type" value="Genomic_DNA"/>
</dbReference>
<evidence type="ECO:0000256" key="5">
    <source>
        <dbReference type="SAM" id="Phobius"/>
    </source>
</evidence>
<evidence type="ECO:0000313" key="8">
    <source>
        <dbReference type="Proteomes" id="UP000198882"/>
    </source>
</evidence>
<feature type="compositionally biased region" description="Acidic residues" evidence="4">
    <location>
        <begin position="254"/>
        <end position="290"/>
    </location>
</feature>
<evidence type="ECO:0000259" key="6">
    <source>
        <dbReference type="PROSITE" id="PS50857"/>
    </source>
</evidence>
<dbReference type="STRING" id="1095776.SAMN04515672_3210"/>
<feature type="transmembrane region" description="Helical" evidence="5">
    <location>
        <begin position="9"/>
        <end position="30"/>
    </location>
</feature>
<comment type="subcellular location">
    <subcellularLocation>
        <location evidence="1">Cell envelope</location>
    </subcellularLocation>
</comment>
<reference evidence="8" key="1">
    <citation type="submission" date="2016-10" db="EMBL/GenBank/DDBJ databases">
        <authorList>
            <person name="Varghese N."/>
            <person name="Submissions S."/>
        </authorList>
    </citation>
    <scope>NUCLEOTIDE SEQUENCE [LARGE SCALE GENOMIC DNA]</scope>
    <source>
        <strain evidence="8">B4,CECT 8067,JCM 17497</strain>
    </source>
</reference>
<dbReference type="PROSITE" id="PS50857">
    <property type="entry name" value="COX2_CUA"/>
    <property type="match status" value="1"/>
</dbReference>
<feature type="region of interest" description="Disordered" evidence="4">
    <location>
        <begin position="244"/>
        <end position="290"/>
    </location>
</feature>
<sequence length="290" mass="31758">MNIHTYEKLWLVAAMVLIVGFIATITYGSVGLGITMVGDQQPTIEPSEISDDERFGEPRVEHVGENEYEAYVVAQTFAFSPDPIEVPANSEVTFYVTARDVIHSFSVAGTNINTMVIPGEIAEMTVEFDEPGEYGIVCNEYCGSGHHDMEGMLHVVPEDEFDMTELSVDADDELELGDEAAFNVSVENRMLDDLETTATLEIGDEMLEEELTVAGGDLEETTFTVDTTDLGEGEHDWTVAIDNYEESGTLTVVEELETDDENEDDDGDNGSDGDDDENDDGETDGGEDDE</sequence>
<keyword evidence="2" id="KW-0479">Metal-binding</keyword>
<dbReference type="CDD" id="cd13913">
    <property type="entry name" value="ba3_CcO_II_C"/>
    <property type="match status" value="1"/>
</dbReference>
<feature type="domain" description="Cytochrome oxidase subunit II copper A binding" evidence="6">
    <location>
        <begin position="65"/>
        <end position="167"/>
    </location>
</feature>
<dbReference type="PROSITE" id="PS00078">
    <property type="entry name" value="COX2"/>
    <property type="match status" value="1"/>
</dbReference>
<proteinExistence type="predicted"/>
<dbReference type="InterPro" id="IPR034214">
    <property type="entry name" value="Ba3_CcO_II_C"/>
</dbReference>
<dbReference type="Pfam" id="PF00116">
    <property type="entry name" value="COX2"/>
    <property type="match status" value="1"/>
</dbReference>
<evidence type="ECO:0000256" key="3">
    <source>
        <dbReference type="ARBA" id="ARBA00023008"/>
    </source>
</evidence>
<evidence type="ECO:0000256" key="4">
    <source>
        <dbReference type="SAM" id="MobiDB-lite"/>
    </source>
</evidence>
<keyword evidence="5" id="KW-0472">Membrane</keyword>
<dbReference type="GO" id="GO:0004129">
    <property type="term" value="F:cytochrome-c oxidase activity"/>
    <property type="evidence" value="ECO:0007669"/>
    <property type="project" value="InterPro"/>
</dbReference>
<dbReference type="AlphaFoldDB" id="A0A1G9C4H0"/>
<dbReference type="GO" id="GO:0005507">
    <property type="term" value="F:copper ion binding"/>
    <property type="evidence" value="ECO:0007669"/>
    <property type="project" value="InterPro"/>
</dbReference>
<dbReference type="PANTHER" id="PTHR42838:SF2">
    <property type="entry name" value="NITROUS-OXIDE REDUCTASE"/>
    <property type="match status" value="1"/>
</dbReference>
<dbReference type="InterPro" id="IPR001505">
    <property type="entry name" value="Copper_CuA"/>
</dbReference>
<keyword evidence="3" id="KW-0186">Copper</keyword>
<keyword evidence="8" id="KW-1185">Reference proteome</keyword>
<dbReference type="OrthoDB" id="27522at2157"/>